<keyword evidence="1" id="KW-0812">Transmembrane</keyword>
<organism evidence="2 3">
    <name type="scientific">Tenebrionibacter intestinalis</name>
    <dbReference type="NCBI Taxonomy" id="2799638"/>
    <lineage>
        <taxon>Bacteria</taxon>
        <taxon>Pseudomonadati</taxon>
        <taxon>Pseudomonadota</taxon>
        <taxon>Gammaproteobacteria</taxon>
        <taxon>Enterobacterales</taxon>
        <taxon>Enterobacteriaceae</taxon>
        <taxon>Tenebrionibacter/Tenebrionicola group</taxon>
        <taxon>Tenebrionibacter</taxon>
    </lineage>
</organism>
<keyword evidence="3" id="KW-1185">Reference proteome</keyword>
<sequence length="150" mass="17626">MTIQKKRRNARTFNDICCVVKRYAHINNIFNRLLALYFAVFIMNINYLPMAGGSALPVTSPGDIPGFKMNFMKFNKETRLKSIQPRLATKTNYRSLRRWLDYVMHMLKHRLIFNLPGRFRSSHFSPVQRSNRVFGRISIKNLWGNGGRWG</sequence>
<feature type="transmembrane region" description="Helical" evidence="1">
    <location>
        <begin position="29"/>
        <end position="48"/>
    </location>
</feature>
<gene>
    <name evidence="2" type="ORF">JJB97_03150</name>
</gene>
<comment type="caution">
    <text evidence="2">The sequence shown here is derived from an EMBL/GenBank/DDBJ whole genome shotgun (WGS) entry which is preliminary data.</text>
</comment>
<proteinExistence type="predicted"/>
<dbReference type="RefSeq" id="WP_238712350.1">
    <property type="nucleotide sequence ID" value="NZ_JAEPBH010000005.1"/>
</dbReference>
<dbReference type="AlphaFoldDB" id="A0A8K0V368"/>
<accession>A0A8K0V368</accession>
<evidence type="ECO:0000256" key="1">
    <source>
        <dbReference type="SAM" id="Phobius"/>
    </source>
</evidence>
<dbReference type="Proteomes" id="UP000659047">
    <property type="component" value="Unassembled WGS sequence"/>
</dbReference>
<keyword evidence="1" id="KW-0472">Membrane</keyword>
<dbReference type="EMBL" id="JAEPBH010000005">
    <property type="protein sequence ID" value="MBK4714350.1"/>
    <property type="molecule type" value="Genomic_DNA"/>
</dbReference>
<evidence type="ECO:0000313" key="3">
    <source>
        <dbReference type="Proteomes" id="UP000659047"/>
    </source>
</evidence>
<reference evidence="2" key="1">
    <citation type="submission" date="2021-01" db="EMBL/GenBank/DDBJ databases">
        <title>Intestinitalea alba gen. nov., sp. nov., a novel genus of the family Enterobacteriaceae, isolated from the gut of the plastic-eating mealworm Tenebrio molitor L.</title>
        <authorList>
            <person name="Yang Y."/>
        </authorList>
    </citation>
    <scope>NUCLEOTIDE SEQUENCE</scope>
    <source>
        <strain evidence="2">BIT-L3</strain>
    </source>
</reference>
<name>A0A8K0V368_9ENTR</name>
<protein>
    <submittedName>
        <fullName evidence="2">Uncharacterized protein</fullName>
    </submittedName>
</protein>
<evidence type="ECO:0000313" key="2">
    <source>
        <dbReference type="EMBL" id="MBK4714350.1"/>
    </source>
</evidence>
<keyword evidence="1" id="KW-1133">Transmembrane helix</keyword>